<evidence type="ECO:0000256" key="1">
    <source>
        <dbReference type="ARBA" id="ARBA00022490"/>
    </source>
</evidence>
<organism evidence="9 10">
    <name type="scientific">Paludifilum halophilum</name>
    <dbReference type="NCBI Taxonomy" id="1642702"/>
    <lineage>
        <taxon>Bacteria</taxon>
        <taxon>Bacillati</taxon>
        <taxon>Bacillota</taxon>
        <taxon>Bacilli</taxon>
        <taxon>Bacillales</taxon>
        <taxon>Thermoactinomycetaceae</taxon>
        <taxon>Paludifilum</taxon>
    </lineage>
</organism>
<dbReference type="EC" id="3.1.11.6" evidence="5"/>
<dbReference type="HAMAP" id="MF_00378">
    <property type="entry name" value="Exonuc_7_L"/>
    <property type="match status" value="1"/>
</dbReference>
<dbReference type="GO" id="GO:0009318">
    <property type="term" value="C:exodeoxyribonuclease VII complex"/>
    <property type="evidence" value="ECO:0007669"/>
    <property type="project" value="UniProtKB-UniRule"/>
</dbReference>
<keyword evidence="2 5" id="KW-0540">Nuclease</keyword>
<dbReference type="NCBIfam" id="TIGR00237">
    <property type="entry name" value="xseA"/>
    <property type="match status" value="1"/>
</dbReference>
<feature type="domain" description="Exonuclease VII large subunit C-terminal" evidence="7">
    <location>
        <begin position="128"/>
        <end position="442"/>
    </location>
</feature>
<dbReference type="Pfam" id="PF02601">
    <property type="entry name" value="Exonuc_VII_L"/>
    <property type="match status" value="1"/>
</dbReference>
<keyword evidence="4 5" id="KW-0269">Exonuclease</keyword>
<comment type="function">
    <text evidence="5">Bidirectionally degrades single-stranded DNA into large acid-insoluble oligonucleotides, which are then degraded further into small acid-soluble oligonucleotides.</text>
</comment>
<keyword evidence="10" id="KW-1185">Reference proteome</keyword>
<evidence type="ECO:0000256" key="6">
    <source>
        <dbReference type="RuleBase" id="RU004355"/>
    </source>
</evidence>
<dbReference type="GO" id="GO:0006308">
    <property type="term" value="P:DNA catabolic process"/>
    <property type="evidence" value="ECO:0007669"/>
    <property type="project" value="UniProtKB-UniRule"/>
</dbReference>
<evidence type="ECO:0000259" key="7">
    <source>
        <dbReference type="Pfam" id="PF02601"/>
    </source>
</evidence>
<evidence type="ECO:0000256" key="2">
    <source>
        <dbReference type="ARBA" id="ARBA00022722"/>
    </source>
</evidence>
<dbReference type="EMBL" id="NOWF01000001">
    <property type="protein sequence ID" value="OYD09826.1"/>
    <property type="molecule type" value="Genomic_DNA"/>
</dbReference>
<reference evidence="9 10" key="1">
    <citation type="submission" date="2017-07" db="EMBL/GenBank/DDBJ databases">
        <title>The genome sequence of Paludifilum halophilum highlights mechanisms for microbial adaptation to high salt environemnts.</title>
        <authorList>
            <person name="Belbahri L."/>
        </authorList>
    </citation>
    <scope>NUCLEOTIDE SEQUENCE [LARGE SCALE GENOMIC DNA]</scope>
    <source>
        <strain evidence="9 10">DSM 102817</strain>
    </source>
</reference>
<name>A0A235BC15_9BACL</name>
<dbReference type="CDD" id="cd04489">
    <property type="entry name" value="ExoVII_LU_OBF"/>
    <property type="match status" value="1"/>
</dbReference>
<evidence type="ECO:0000259" key="8">
    <source>
        <dbReference type="Pfam" id="PF13742"/>
    </source>
</evidence>
<comment type="subcellular location">
    <subcellularLocation>
        <location evidence="5 6">Cytoplasm</location>
    </subcellularLocation>
</comment>
<evidence type="ECO:0000256" key="5">
    <source>
        <dbReference type="HAMAP-Rule" id="MF_00378"/>
    </source>
</evidence>
<dbReference type="InterPro" id="IPR003753">
    <property type="entry name" value="Exonuc_VII_L"/>
</dbReference>
<comment type="catalytic activity">
    <reaction evidence="5 6">
        <text>Exonucleolytic cleavage in either 5'- to 3'- or 3'- to 5'-direction to yield nucleoside 5'-phosphates.</text>
        <dbReference type="EC" id="3.1.11.6"/>
    </reaction>
</comment>
<evidence type="ECO:0000256" key="4">
    <source>
        <dbReference type="ARBA" id="ARBA00022839"/>
    </source>
</evidence>
<evidence type="ECO:0000313" key="10">
    <source>
        <dbReference type="Proteomes" id="UP000215459"/>
    </source>
</evidence>
<comment type="caution">
    <text evidence="9">The sequence shown here is derived from an EMBL/GenBank/DDBJ whole genome shotgun (WGS) entry which is preliminary data.</text>
</comment>
<dbReference type="AlphaFoldDB" id="A0A235BC15"/>
<proteinExistence type="inferred from homology"/>
<dbReference type="Pfam" id="PF13742">
    <property type="entry name" value="tRNA_anti_2"/>
    <property type="match status" value="1"/>
</dbReference>
<keyword evidence="1 5" id="KW-0963">Cytoplasm</keyword>
<evidence type="ECO:0000313" key="9">
    <source>
        <dbReference type="EMBL" id="OYD09826.1"/>
    </source>
</evidence>
<dbReference type="OrthoDB" id="9802795at2"/>
<dbReference type="GO" id="GO:0005737">
    <property type="term" value="C:cytoplasm"/>
    <property type="evidence" value="ECO:0007669"/>
    <property type="project" value="UniProtKB-SubCell"/>
</dbReference>
<dbReference type="GO" id="GO:0003676">
    <property type="term" value="F:nucleic acid binding"/>
    <property type="evidence" value="ECO:0007669"/>
    <property type="project" value="InterPro"/>
</dbReference>
<feature type="domain" description="OB-fold nucleic acid binding" evidence="8">
    <location>
        <begin position="9"/>
        <end position="103"/>
    </location>
</feature>
<comment type="similarity">
    <text evidence="5 6">Belongs to the XseA family.</text>
</comment>
<accession>A0A235BC15</accession>
<comment type="subunit">
    <text evidence="5">Heterooligomer composed of large and small subunits.</text>
</comment>
<evidence type="ECO:0000256" key="3">
    <source>
        <dbReference type="ARBA" id="ARBA00022801"/>
    </source>
</evidence>
<dbReference type="InterPro" id="IPR020579">
    <property type="entry name" value="Exonuc_VII_lsu_C"/>
</dbReference>
<dbReference type="InterPro" id="IPR025824">
    <property type="entry name" value="OB-fold_nuc-bd_dom"/>
</dbReference>
<keyword evidence="3 5" id="KW-0378">Hydrolase</keyword>
<dbReference type="PANTHER" id="PTHR30008">
    <property type="entry name" value="EXODEOXYRIBONUCLEASE 7 LARGE SUBUNIT"/>
    <property type="match status" value="1"/>
</dbReference>
<protein>
    <recommendedName>
        <fullName evidence="5">Exodeoxyribonuclease 7 large subunit</fullName>
        <ecNumber evidence="5">3.1.11.6</ecNumber>
    </recommendedName>
    <alternativeName>
        <fullName evidence="5">Exodeoxyribonuclease VII large subunit</fullName>
        <shortName evidence="5">Exonuclease VII large subunit</shortName>
    </alternativeName>
</protein>
<gene>
    <name evidence="5" type="primary">xseA</name>
    <name evidence="9" type="ORF">CHM34_02220</name>
</gene>
<dbReference type="PANTHER" id="PTHR30008:SF0">
    <property type="entry name" value="EXODEOXYRIBONUCLEASE 7 LARGE SUBUNIT"/>
    <property type="match status" value="1"/>
</dbReference>
<dbReference type="RefSeq" id="WP_094262928.1">
    <property type="nucleotide sequence ID" value="NZ_NOWF01000001.1"/>
</dbReference>
<dbReference type="GO" id="GO:0008855">
    <property type="term" value="F:exodeoxyribonuclease VII activity"/>
    <property type="evidence" value="ECO:0007669"/>
    <property type="project" value="UniProtKB-UniRule"/>
</dbReference>
<sequence>MGIKQRDVLSVTDLVHYLSRVIEQDEGLAHVWAKGEISNFKHHSRGHMYFTLKDEQTRIRAVMFAANNRRLRFRPKDGDDVLVWGRIAVYERGGQVQLYVTWMQPKGIGERYAAYEQLKEKLQEEGIFSPLLKKPLPYLPRRVGVITSSTGAAVRDIITTIRRRTSIVDILLHPVAVQGGSAAEEIADALDRMNKEEVDVVIVGRGGGSLEELWAFNEEVVARSIHCSRIPVVSAVGHETDTTIADFTADMRAATPTAAAELVAPRLDGLQDHLTSLQQRLHQARIRRLTEAGERLRRTMKRPVFRQPDARLKPYEQRLNHLTNNLVRAARLQFIPHRNELERWAYRLHTHQPRVRLKALKEQLSQLDRDCREKFLRLHKDRKEAWLRRVDRLDALSPLKVMRRGYSLVYRYDGQELIQSVKRVQSGDLIRVRLADGTLKCQVWGREGNSDEHD</sequence>
<dbReference type="Proteomes" id="UP000215459">
    <property type="component" value="Unassembled WGS sequence"/>
</dbReference>